<feature type="region of interest" description="Disordered" evidence="5">
    <location>
        <begin position="365"/>
        <end position="401"/>
    </location>
</feature>
<dbReference type="Proteomes" id="UP001054252">
    <property type="component" value="Unassembled WGS sequence"/>
</dbReference>
<gene>
    <name evidence="9" type="ORF">SLEP1_g33620</name>
</gene>
<evidence type="ECO:0000259" key="8">
    <source>
        <dbReference type="Pfam" id="PF25766"/>
    </source>
</evidence>
<dbReference type="InterPro" id="IPR013930">
    <property type="entry name" value="RPAP1_N"/>
</dbReference>
<feature type="region of interest" description="Disordered" evidence="5">
    <location>
        <begin position="1"/>
        <end position="36"/>
    </location>
</feature>
<dbReference type="PANTHER" id="PTHR47605:SF2">
    <property type="entry name" value="TRANSCRIPTIONAL ELONGATION REGULATOR MINIYO"/>
    <property type="match status" value="1"/>
</dbReference>
<evidence type="ECO:0000256" key="5">
    <source>
        <dbReference type="SAM" id="MobiDB-lite"/>
    </source>
</evidence>
<sequence>MEKKQQQQQENAKKSKRSGPKVTTSKNLGTRSNDDASWLVGSIVEKGIASSQISNNKTTPPPQPTLLPFPVARHRSHGPHWNPLGNKNDDNDEDEDEDQFADFDPIAAFAKPVQRKEKKGLNFSHWKELTQSNDSSMTKEKEGTKSNEEVKHKKDGEATKTTTYKSFSKDFSVDHADEVASMEVDGELLSNSCKPSSKSEDAVTNELHFSAVTDMDLDNSHQSHLKENVQNASSDNLNREPIMAIYSKISAERMPRDDLARVQIENLEKMDSTVSMMPKTFRNFANEQGSISLESEIDAENRARLESMSPEEIAQAQAEIMQRMDPALLNLLRKRGSEKLKKQKNLISNMGANSDLIITQNENQTSITKSHPDTESSDSQMATATNSINTKSGPENGVEQNLNPPYSNFWNTWSERVEAVRELRFLLDGTVVKDSFVYLLETGGEVSVNHRLTSGNVAERDFLRTEGDPGAAGYTIKEAVALTRSTVPGQRTLALHLLASVLEKAMDNINQKQIGCGGINDEKADGTVDWDAVWAYALGPEPELVLSLRISLDDNHYSVVLACAKVIQYMLSCDANEHFFDILEKVAINGKDIHTAPVFRSKPEIDVGFMHGGFWKYSAKPSNILPFGDDVVDDGTEGKHTIQDDIVVAGQDSAAGLVRMGILPRMRYLLETEPAAALEECIMSILIAIARHSPTSADAIMKCQRLIETVVQRFTVNNNLEVYPSKIKSVRLLKVLARSDRKNCVEFIKNGIFQAMTWHLYQSASSLDKWLKLGRENCKLSSALMVEQLRFWKVCIQSGYCVSYFSNVFPALCLWLNPPSLEKLIEVNVLSEFASITKEAFLVLEALAGRLPNFYSDKLLDKQSLEYADNDVEAWCWSHVGPMIDLAVKWISLKSGLFDWQNGINGNFVNQDRIVSSLLWVYSAVMHMVSSVLEKVIPEDTTNLEKYGGHVPWLPELVPKVGLEIIKNGFLSFRDVYGTEYGENFAGSSSFIEGLCCLRQQCESETSLASASCLHGLVQVVISINNLIQRAEISRPQGCSFSREENLLASGILKKSLVEFRCVFDVFMKLITSESNFVQSVETFGRGGPAPGVGVGWGVPGGGFWSITVLLAETDAGLLIQLLEIFHGFSIAESPADEKISFTMQKVNSALVACLTAGPRDIDIVEKAFGIMLKVPVLKYLDNCIRQFLQSNRRMKLFGWEYNEEDYLLFSNILTSHFKNRWLSIKRKSKVINSGGKSKGNIPLETIPEDLEASDMTTQGHFCMSLSIEWAHQRLPLPTHWFLSPISTLCDSKHAGLKSASSIQNVIEEPSDVLEVAKAGLFFLMGIEAMSNILSPNVPCPVQSVPLILKLHSLSVILLVGMGLLEEEESRDVYESLQQLYGQLLDKERSKRSTEINLDKSLNLMPKTGEKYCDQFLRFQSEIHGSYSTFIDTLVEQYAAVSYGDLIYGRQVSVYLYRYAEVPVRHAAWNALSNARVLELLPPLQKCIGEAEGYLEPIEDDEVIMEAYVKSWTSSALDRAATRGSMAFTLVLHHLSCFVFLIHAKDKLLLRNKIVKSLLRDYSRKQQHEGMMLQFIQYNKTSTFLVPEEKEGLPLQRSNMEERFEILKEACEGNSSLLTVVEKLKSTSG</sequence>
<keyword evidence="3" id="KW-0804">Transcription</keyword>
<feature type="compositionally biased region" description="Polar residues" evidence="5">
    <location>
        <begin position="21"/>
        <end position="31"/>
    </location>
</feature>
<dbReference type="Pfam" id="PF25766">
    <property type="entry name" value="TPR_RPAP1"/>
    <property type="match status" value="1"/>
</dbReference>
<keyword evidence="10" id="KW-1185">Reference proteome</keyword>
<dbReference type="SUPFAM" id="SSF48371">
    <property type="entry name" value="ARM repeat"/>
    <property type="match status" value="1"/>
</dbReference>
<feature type="domain" description="RPAP1/MINIYO-like TPR repeats" evidence="8">
    <location>
        <begin position="1411"/>
        <end position="1542"/>
    </location>
</feature>
<dbReference type="InterPro" id="IPR057989">
    <property type="entry name" value="TPR_RPAP1/MINIYO-like"/>
</dbReference>
<accession>A0AAV5KH87</accession>
<comment type="caution">
    <text evidence="9">The sequence shown here is derived from an EMBL/GenBank/DDBJ whole genome shotgun (WGS) entry which is preliminary data.</text>
</comment>
<comment type="subcellular location">
    <subcellularLocation>
        <location evidence="1">Nucleus</location>
    </subcellularLocation>
</comment>
<evidence type="ECO:0000256" key="1">
    <source>
        <dbReference type="ARBA" id="ARBA00004123"/>
    </source>
</evidence>
<dbReference type="InterPro" id="IPR055326">
    <property type="entry name" value="MINIYO"/>
</dbReference>
<evidence type="ECO:0000313" key="10">
    <source>
        <dbReference type="Proteomes" id="UP001054252"/>
    </source>
</evidence>
<reference evidence="9 10" key="1">
    <citation type="journal article" date="2021" name="Commun. Biol.">
        <title>The genome of Shorea leprosula (Dipterocarpaceae) highlights the ecological relevance of drought in aseasonal tropical rainforests.</title>
        <authorList>
            <person name="Ng K.K.S."/>
            <person name="Kobayashi M.J."/>
            <person name="Fawcett J.A."/>
            <person name="Hatakeyama M."/>
            <person name="Paape T."/>
            <person name="Ng C.H."/>
            <person name="Ang C.C."/>
            <person name="Tnah L.H."/>
            <person name="Lee C.T."/>
            <person name="Nishiyama T."/>
            <person name="Sese J."/>
            <person name="O'Brien M.J."/>
            <person name="Copetti D."/>
            <person name="Mohd Noor M.I."/>
            <person name="Ong R.C."/>
            <person name="Putra M."/>
            <person name="Sireger I.Z."/>
            <person name="Indrioko S."/>
            <person name="Kosugi Y."/>
            <person name="Izuno A."/>
            <person name="Isagi Y."/>
            <person name="Lee S.L."/>
            <person name="Shimizu K.K."/>
        </authorList>
    </citation>
    <scope>NUCLEOTIDE SEQUENCE [LARGE SCALE GENOMIC DNA]</scope>
    <source>
        <strain evidence="9">214</strain>
    </source>
</reference>
<dbReference type="InterPro" id="IPR016024">
    <property type="entry name" value="ARM-type_fold"/>
</dbReference>
<feature type="domain" description="RPAP1 C-terminal" evidence="6">
    <location>
        <begin position="423"/>
        <end position="505"/>
    </location>
</feature>
<dbReference type="Pfam" id="PF08621">
    <property type="entry name" value="RPAP1_N"/>
    <property type="match status" value="1"/>
</dbReference>
<evidence type="ECO:0000256" key="2">
    <source>
        <dbReference type="ARBA" id="ARBA00009953"/>
    </source>
</evidence>
<feature type="compositionally biased region" description="Basic and acidic residues" evidence="5">
    <location>
        <begin position="137"/>
        <end position="157"/>
    </location>
</feature>
<dbReference type="EMBL" id="BPVZ01000064">
    <property type="protein sequence ID" value="GKV23950.1"/>
    <property type="molecule type" value="Genomic_DNA"/>
</dbReference>
<dbReference type="InterPro" id="IPR013929">
    <property type="entry name" value="RPAP1_C"/>
</dbReference>
<name>A0AAV5KH87_9ROSI</name>
<evidence type="ECO:0008006" key="11">
    <source>
        <dbReference type="Google" id="ProtNLM"/>
    </source>
</evidence>
<dbReference type="PANTHER" id="PTHR47605">
    <property type="entry name" value="TRANSCRIPTIONAL ELONGATION REGULATOR MINIYO"/>
    <property type="match status" value="1"/>
</dbReference>
<feature type="compositionally biased region" description="Acidic residues" evidence="5">
    <location>
        <begin position="90"/>
        <end position="101"/>
    </location>
</feature>
<feature type="region of interest" description="Disordered" evidence="5">
    <location>
        <begin position="50"/>
        <end position="157"/>
    </location>
</feature>
<evidence type="ECO:0000259" key="6">
    <source>
        <dbReference type="Pfam" id="PF08620"/>
    </source>
</evidence>
<proteinExistence type="inferred from homology"/>
<protein>
    <recommendedName>
        <fullName evidence="11">Transcriptional elongation regulator MINIYO</fullName>
    </recommendedName>
</protein>
<dbReference type="Pfam" id="PF08620">
    <property type="entry name" value="RPAP1_C"/>
    <property type="match status" value="1"/>
</dbReference>
<evidence type="ECO:0000256" key="3">
    <source>
        <dbReference type="ARBA" id="ARBA00023163"/>
    </source>
</evidence>
<comment type="similarity">
    <text evidence="2">Belongs to the RPAP1 family.</text>
</comment>
<evidence type="ECO:0000259" key="7">
    <source>
        <dbReference type="Pfam" id="PF08621"/>
    </source>
</evidence>
<evidence type="ECO:0000313" key="9">
    <source>
        <dbReference type="EMBL" id="GKV23950.1"/>
    </source>
</evidence>
<feature type="compositionally biased region" description="Low complexity" evidence="5">
    <location>
        <begin position="1"/>
        <end position="10"/>
    </location>
</feature>
<feature type="domain" description="RPAP1 N-terminal" evidence="7">
    <location>
        <begin position="296"/>
        <end position="339"/>
    </location>
</feature>
<keyword evidence="4" id="KW-0539">Nucleus</keyword>
<feature type="compositionally biased region" description="Polar residues" evidence="5">
    <location>
        <begin position="377"/>
        <end position="401"/>
    </location>
</feature>
<evidence type="ECO:0000256" key="4">
    <source>
        <dbReference type="ARBA" id="ARBA00023242"/>
    </source>
</evidence>
<organism evidence="9 10">
    <name type="scientific">Rubroshorea leprosula</name>
    <dbReference type="NCBI Taxonomy" id="152421"/>
    <lineage>
        <taxon>Eukaryota</taxon>
        <taxon>Viridiplantae</taxon>
        <taxon>Streptophyta</taxon>
        <taxon>Embryophyta</taxon>
        <taxon>Tracheophyta</taxon>
        <taxon>Spermatophyta</taxon>
        <taxon>Magnoliopsida</taxon>
        <taxon>eudicotyledons</taxon>
        <taxon>Gunneridae</taxon>
        <taxon>Pentapetalae</taxon>
        <taxon>rosids</taxon>
        <taxon>malvids</taxon>
        <taxon>Malvales</taxon>
        <taxon>Dipterocarpaceae</taxon>
        <taxon>Rubroshorea</taxon>
    </lineage>
</organism>